<proteinExistence type="predicted"/>
<gene>
    <name evidence="2" type="ORF">ACFPP9_22030</name>
</gene>
<feature type="region of interest" description="Disordered" evidence="1">
    <location>
        <begin position="95"/>
        <end position="115"/>
    </location>
</feature>
<name>A0ABW0Q1N5_9HYPH</name>
<dbReference type="Proteomes" id="UP001596150">
    <property type="component" value="Unassembled WGS sequence"/>
</dbReference>
<evidence type="ECO:0000256" key="1">
    <source>
        <dbReference type="SAM" id="MobiDB-lite"/>
    </source>
</evidence>
<keyword evidence="3" id="KW-1185">Reference proteome</keyword>
<dbReference type="RefSeq" id="WP_266343377.1">
    <property type="nucleotide sequence ID" value="NZ_JAPKNH010000003.1"/>
</dbReference>
<reference evidence="3" key="1">
    <citation type="journal article" date="2019" name="Int. J. Syst. Evol. Microbiol.">
        <title>The Global Catalogue of Microorganisms (GCM) 10K type strain sequencing project: providing services to taxonomists for standard genome sequencing and annotation.</title>
        <authorList>
            <consortium name="The Broad Institute Genomics Platform"/>
            <consortium name="The Broad Institute Genome Sequencing Center for Infectious Disease"/>
            <person name="Wu L."/>
            <person name="Ma J."/>
        </authorList>
    </citation>
    <scope>NUCLEOTIDE SEQUENCE [LARGE SCALE GENOMIC DNA]</scope>
    <source>
        <strain evidence="3">KACC 12633</strain>
    </source>
</reference>
<evidence type="ECO:0000313" key="3">
    <source>
        <dbReference type="Proteomes" id="UP001596150"/>
    </source>
</evidence>
<organism evidence="2 3">
    <name type="scientific">Kaistia terrae</name>
    <dbReference type="NCBI Taxonomy" id="537017"/>
    <lineage>
        <taxon>Bacteria</taxon>
        <taxon>Pseudomonadati</taxon>
        <taxon>Pseudomonadota</taxon>
        <taxon>Alphaproteobacteria</taxon>
        <taxon>Hyphomicrobiales</taxon>
        <taxon>Kaistiaceae</taxon>
        <taxon>Kaistia</taxon>
    </lineage>
</organism>
<accession>A0ABW0Q1N5</accession>
<dbReference type="EMBL" id="JBHSML010000013">
    <property type="protein sequence ID" value="MFC5518470.1"/>
    <property type="molecule type" value="Genomic_DNA"/>
</dbReference>
<evidence type="ECO:0000313" key="2">
    <source>
        <dbReference type="EMBL" id="MFC5518470.1"/>
    </source>
</evidence>
<protein>
    <submittedName>
        <fullName evidence="2">Uncharacterized protein</fullName>
    </submittedName>
</protein>
<comment type="caution">
    <text evidence="2">The sequence shown here is derived from an EMBL/GenBank/DDBJ whole genome shotgun (WGS) entry which is preliminary data.</text>
</comment>
<sequence length="115" mass="12775">MSASKSDLEGALIDGATEGMTSAQLFDHVRQLYPETTTEKIVRAAFHALSEPTLKDRNVLDVIYALALKHRLDEASRDNPDADTSPMKTLIKKAKSKAAILPLPETTKKRRKKEK</sequence>